<keyword evidence="6" id="KW-0862">Zinc</keyword>
<dbReference type="GO" id="GO:0004222">
    <property type="term" value="F:metalloendopeptidase activity"/>
    <property type="evidence" value="ECO:0007669"/>
    <property type="project" value="InterPro"/>
</dbReference>
<dbReference type="PANTHER" id="PTHR11733:SF167">
    <property type="entry name" value="FI17812P1-RELATED"/>
    <property type="match status" value="1"/>
</dbReference>
<keyword evidence="3" id="KW-0645">Protease</keyword>
<name>A0AA40D136_9PEZI</name>
<evidence type="ECO:0000256" key="7">
    <source>
        <dbReference type="ARBA" id="ARBA00023049"/>
    </source>
</evidence>
<evidence type="ECO:0000256" key="6">
    <source>
        <dbReference type="ARBA" id="ARBA00022833"/>
    </source>
</evidence>
<evidence type="ECO:0000256" key="4">
    <source>
        <dbReference type="ARBA" id="ARBA00022723"/>
    </source>
</evidence>
<dbReference type="AlphaFoldDB" id="A0AA40D136"/>
<feature type="domain" description="Peptidase M13 C-terminal" evidence="8">
    <location>
        <begin position="471"/>
        <end position="674"/>
    </location>
</feature>
<evidence type="ECO:0000256" key="5">
    <source>
        <dbReference type="ARBA" id="ARBA00022801"/>
    </source>
</evidence>
<dbReference type="Pfam" id="PF05649">
    <property type="entry name" value="Peptidase_M13_N"/>
    <property type="match status" value="1"/>
</dbReference>
<evidence type="ECO:0000256" key="1">
    <source>
        <dbReference type="ARBA" id="ARBA00001947"/>
    </source>
</evidence>
<comment type="similarity">
    <text evidence="2">Belongs to the peptidase M13 family.</text>
</comment>
<comment type="cofactor">
    <cofactor evidence="1">
        <name>Zn(2+)</name>
        <dbReference type="ChEBI" id="CHEBI:29105"/>
    </cofactor>
</comment>
<evidence type="ECO:0008006" key="12">
    <source>
        <dbReference type="Google" id="ProtNLM"/>
    </source>
</evidence>
<dbReference type="GO" id="GO:0016485">
    <property type="term" value="P:protein processing"/>
    <property type="evidence" value="ECO:0007669"/>
    <property type="project" value="TreeGrafter"/>
</dbReference>
<dbReference type="PRINTS" id="PR00786">
    <property type="entry name" value="NEPRILYSIN"/>
</dbReference>
<dbReference type="InterPro" id="IPR018497">
    <property type="entry name" value="Peptidase_M13_C"/>
</dbReference>
<reference evidence="10" key="1">
    <citation type="submission" date="2023-06" db="EMBL/GenBank/DDBJ databases">
        <title>Genome-scale phylogeny and comparative genomics of the fungal order Sordariales.</title>
        <authorList>
            <consortium name="Lawrence Berkeley National Laboratory"/>
            <person name="Hensen N."/>
            <person name="Bonometti L."/>
            <person name="Westerberg I."/>
            <person name="Brannstrom I.O."/>
            <person name="Guillou S."/>
            <person name="Cros-Aarteil S."/>
            <person name="Calhoun S."/>
            <person name="Haridas S."/>
            <person name="Kuo A."/>
            <person name="Mondo S."/>
            <person name="Pangilinan J."/>
            <person name="Riley R."/>
            <person name="Labutti K."/>
            <person name="Andreopoulos B."/>
            <person name="Lipzen A."/>
            <person name="Chen C."/>
            <person name="Yanf M."/>
            <person name="Daum C."/>
            <person name="Ng V."/>
            <person name="Clum A."/>
            <person name="Steindorff A."/>
            <person name="Ohm R."/>
            <person name="Martin F."/>
            <person name="Silar P."/>
            <person name="Natvig D."/>
            <person name="Lalanne C."/>
            <person name="Gautier V."/>
            <person name="Ament-Velasquez S.L."/>
            <person name="Kruys A."/>
            <person name="Hutchinson M.I."/>
            <person name="Powell A.J."/>
            <person name="Barry K."/>
            <person name="Miller A.N."/>
            <person name="Grigoriev I.V."/>
            <person name="Debuchy R."/>
            <person name="Gladieux P."/>
            <person name="Thoren M.H."/>
            <person name="Johannesson H."/>
        </authorList>
    </citation>
    <scope>NUCLEOTIDE SEQUENCE</scope>
    <source>
        <strain evidence="10">SMH2532-1</strain>
    </source>
</reference>
<evidence type="ECO:0000256" key="2">
    <source>
        <dbReference type="ARBA" id="ARBA00007357"/>
    </source>
</evidence>
<dbReference type="Gene3D" id="1.10.1380.10">
    <property type="entry name" value="Neutral endopeptidase , domain2"/>
    <property type="match status" value="1"/>
</dbReference>
<gene>
    <name evidence="10" type="ORF">B0T16DRAFT_502818</name>
</gene>
<dbReference type="InterPro" id="IPR024079">
    <property type="entry name" value="MetalloPept_cat_dom_sf"/>
</dbReference>
<dbReference type="GO" id="GO:0046872">
    <property type="term" value="F:metal ion binding"/>
    <property type="evidence" value="ECO:0007669"/>
    <property type="project" value="UniProtKB-KW"/>
</dbReference>
<evidence type="ECO:0000259" key="9">
    <source>
        <dbReference type="Pfam" id="PF05649"/>
    </source>
</evidence>
<keyword evidence="4" id="KW-0479">Metal-binding</keyword>
<evidence type="ECO:0000256" key="3">
    <source>
        <dbReference type="ARBA" id="ARBA00022670"/>
    </source>
</evidence>
<dbReference type="CDD" id="cd08662">
    <property type="entry name" value="M13"/>
    <property type="match status" value="1"/>
</dbReference>
<keyword evidence="11" id="KW-1185">Reference proteome</keyword>
<evidence type="ECO:0000259" key="8">
    <source>
        <dbReference type="Pfam" id="PF01431"/>
    </source>
</evidence>
<proteinExistence type="inferred from homology"/>
<evidence type="ECO:0000313" key="11">
    <source>
        <dbReference type="Proteomes" id="UP001174936"/>
    </source>
</evidence>
<dbReference type="InterPro" id="IPR008753">
    <property type="entry name" value="Peptidase_M13_N"/>
</dbReference>
<evidence type="ECO:0000313" key="10">
    <source>
        <dbReference type="EMBL" id="KAK0657907.1"/>
    </source>
</evidence>
<protein>
    <recommendedName>
        <fullName evidence="12">Endothelin-converting enzyme 1</fullName>
    </recommendedName>
</protein>
<dbReference type="GO" id="GO:0005886">
    <property type="term" value="C:plasma membrane"/>
    <property type="evidence" value="ECO:0007669"/>
    <property type="project" value="TreeGrafter"/>
</dbReference>
<dbReference type="Proteomes" id="UP001174936">
    <property type="component" value="Unassembled WGS sequence"/>
</dbReference>
<accession>A0AA40D136</accession>
<dbReference type="PROSITE" id="PS51885">
    <property type="entry name" value="NEPRILYSIN"/>
    <property type="match status" value="1"/>
</dbReference>
<organism evidence="10 11">
    <name type="scientific">Cercophora newfieldiana</name>
    <dbReference type="NCBI Taxonomy" id="92897"/>
    <lineage>
        <taxon>Eukaryota</taxon>
        <taxon>Fungi</taxon>
        <taxon>Dikarya</taxon>
        <taxon>Ascomycota</taxon>
        <taxon>Pezizomycotina</taxon>
        <taxon>Sordariomycetes</taxon>
        <taxon>Sordariomycetidae</taxon>
        <taxon>Sordariales</taxon>
        <taxon>Lasiosphaeriaceae</taxon>
        <taxon>Cercophora</taxon>
    </lineage>
</organism>
<sequence length="680" mass="74704">MANSLCLTPACLQVASNLAWQLAPNWDKMDPCTDFDKMVCHGFKDNNGPNLDRLGLIGQRNNRIIAGMLDGTYSQAIDYQATPWKSTWTSNSVDEANFKMLKQSYDACMDTDTIAALNTQPLADLIASLNSIWPLTNDPKAKLAPADHDSLAKATYFLHEVGVSAFATMSVMTDFYDPVFNKDNVTSYSDPEAMKAYAKDIVEVLNTHLYPKNVSAEEATSIAEGIVNLEVDIVNALVPPVLDDANSKNVTLSELGAFAPPLGLDKVLRNLLPPNYPETKTIAVDPAAFFGNLTDIIASYPKHIIQSYLIHKTLASLGTSLITHGSPPTTPAERSEFCFQHLDASLRFVVGRFFVSATYPDAAHDFASKLATDLRAQFKERIDTLDWMSADAKARAKKKVDNMVQNIGYPTSDPDLRKPESIAAYYSTLNVTSNFFANVLSARKFAATHPFADVLKPSKRGDLGDKIPKPNASYQPQANSINIFAGISQLPLFSDALPGYASYASLGSIVGHEILHGFDDTGRLFNENAEHASWWDNATISAFEQRAQCFAKQYSAYTYPVPGGGVEHTNGNQTLGENLSDAGGLRIAYDAWKKTQTQTANGGKKDLDLPGLEKFTHDQLFFIFYANTWCESLTPEGHAKSWPTDTHAPHANRIIGGTANSRAFREAFQCKKREPECELF</sequence>
<dbReference type="EMBL" id="JAULSV010000001">
    <property type="protein sequence ID" value="KAK0657907.1"/>
    <property type="molecule type" value="Genomic_DNA"/>
</dbReference>
<dbReference type="SUPFAM" id="SSF55486">
    <property type="entry name" value="Metalloproteases ('zincins'), catalytic domain"/>
    <property type="match status" value="1"/>
</dbReference>
<feature type="domain" description="Peptidase M13 N-terminal" evidence="9">
    <location>
        <begin position="31"/>
        <end position="410"/>
    </location>
</feature>
<keyword evidence="7" id="KW-0482">Metalloprotease</keyword>
<keyword evidence="5" id="KW-0378">Hydrolase</keyword>
<dbReference type="InterPro" id="IPR000718">
    <property type="entry name" value="Peptidase_M13"/>
</dbReference>
<comment type="caution">
    <text evidence="10">The sequence shown here is derived from an EMBL/GenBank/DDBJ whole genome shotgun (WGS) entry which is preliminary data.</text>
</comment>
<dbReference type="PANTHER" id="PTHR11733">
    <property type="entry name" value="ZINC METALLOPROTEASE FAMILY M13 NEPRILYSIN-RELATED"/>
    <property type="match status" value="1"/>
</dbReference>
<dbReference type="InterPro" id="IPR042089">
    <property type="entry name" value="Peptidase_M13_dom_2"/>
</dbReference>
<dbReference type="Pfam" id="PF01431">
    <property type="entry name" value="Peptidase_M13"/>
    <property type="match status" value="1"/>
</dbReference>
<dbReference type="Gene3D" id="3.40.390.10">
    <property type="entry name" value="Collagenase (Catalytic Domain)"/>
    <property type="match status" value="1"/>
</dbReference>